<proteinExistence type="predicted"/>
<dbReference type="RefSeq" id="WP_229661195.1">
    <property type="nucleotide sequence ID" value="NZ_BMMQ01000004.1"/>
</dbReference>
<reference evidence="3" key="1">
    <citation type="journal article" date="2019" name="Int. J. Syst. Evol. Microbiol.">
        <title>The Global Catalogue of Microorganisms (GCM) 10K type strain sequencing project: providing services to taxonomists for standard genome sequencing and annotation.</title>
        <authorList>
            <consortium name="The Broad Institute Genomics Platform"/>
            <consortium name="The Broad Institute Genome Sequencing Center for Infectious Disease"/>
            <person name="Wu L."/>
            <person name="Ma J."/>
        </authorList>
    </citation>
    <scope>NUCLEOTIDE SEQUENCE [LARGE SCALE GENOMIC DNA]</scope>
    <source>
        <strain evidence="3">CGMCC 4.7181</strain>
    </source>
</reference>
<protein>
    <recommendedName>
        <fullName evidence="4">Secreted protein</fullName>
    </recommendedName>
</protein>
<keyword evidence="1" id="KW-0732">Signal</keyword>
<evidence type="ECO:0000313" key="3">
    <source>
        <dbReference type="Proteomes" id="UP000638043"/>
    </source>
</evidence>
<feature type="signal peptide" evidence="1">
    <location>
        <begin position="1"/>
        <end position="30"/>
    </location>
</feature>
<sequence length="399" mass="40791">MSRTRSRLGAFLGAAALITASLVAAPPAAAAVLPGGLATSFEIDGDSGGAVDWNTGAFSPYTTSSGNLSTGVLAKQIGSDACGAPDPTTFTNGSKIDGTWPPNATPTSVQTKADLCSAGSAYEIVDVGGTNHVILYLNWTRVTGGTGDLTVYQHLQGAGAGRTGDLLIEFNYDPSSGTSVDALRWNGSAWASSPATETCQAVVAPSQTFGEMAIDLTASGLIPTDRCSDFTTGQVLSRTGNSQNANIEDFLNPPSLTINTCASLQVEKVVEGAVPEGLGFPYQVSQKDGADLGTPAGATDSDGSEATITSTIQGGQTHTWMGLVTSPDYMVQELTGELPAGVTLKSVVCSATNFFAPGAPRTDVVLYENGSATGNVFPVFPDALGGAPRTAPSRTRPRH</sequence>
<feature type="chain" id="PRO_5045591129" description="Secreted protein" evidence="1">
    <location>
        <begin position="31"/>
        <end position="399"/>
    </location>
</feature>
<accession>A0ABQ2N1J9</accession>
<name>A0ABQ2N1J9_9MICO</name>
<dbReference type="EMBL" id="BMMQ01000004">
    <property type="protein sequence ID" value="GGO63326.1"/>
    <property type="molecule type" value="Genomic_DNA"/>
</dbReference>
<organism evidence="2 3">
    <name type="scientific">Microbacterium nanhaiense</name>
    <dbReference type="NCBI Taxonomy" id="1301026"/>
    <lineage>
        <taxon>Bacteria</taxon>
        <taxon>Bacillati</taxon>
        <taxon>Actinomycetota</taxon>
        <taxon>Actinomycetes</taxon>
        <taxon>Micrococcales</taxon>
        <taxon>Microbacteriaceae</taxon>
        <taxon>Microbacterium</taxon>
    </lineage>
</organism>
<evidence type="ECO:0000256" key="1">
    <source>
        <dbReference type="SAM" id="SignalP"/>
    </source>
</evidence>
<evidence type="ECO:0000313" key="2">
    <source>
        <dbReference type="EMBL" id="GGO63326.1"/>
    </source>
</evidence>
<gene>
    <name evidence="2" type="ORF">GCM10010910_15620</name>
</gene>
<keyword evidence="3" id="KW-1185">Reference proteome</keyword>
<dbReference type="Proteomes" id="UP000638043">
    <property type="component" value="Unassembled WGS sequence"/>
</dbReference>
<evidence type="ECO:0008006" key="4">
    <source>
        <dbReference type="Google" id="ProtNLM"/>
    </source>
</evidence>
<comment type="caution">
    <text evidence="2">The sequence shown here is derived from an EMBL/GenBank/DDBJ whole genome shotgun (WGS) entry which is preliminary data.</text>
</comment>